<evidence type="ECO:0000313" key="1">
    <source>
        <dbReference type="EMBL" id="MDL4841688.1"/>
    </source>
</evidence>
<dbReference type="InterPro" id="IPR011009">
    <property type="entry name" value="Kinase-like_dom_sf"/>
</dbReference>
<comment type="caution">
    <text evidence="1">The sequence shown here is derived from an EMBL/GenBank/DDBJ whole genome shotgun (WGS) entry which is preliminary data.</text>
</comment>
<dbReference type="Gene3D" id="3.30.200.20">
    <property type="entry name" value="Phosphorylase Kinase, domain 1"/>
    <property type="match status" value="1"/>
</dbReference>
<gene>
    <name evidence="1" type="ORF">QQS35_14700</name>
</gene>
<sequence length="340" mass="41279">MTNIKEVLKAYHVHPSEIIPITKRVHKVQTHNYIFALKRSRMRLNNMEKWRRAYQIGSENNLSSILPVYMTEQNQLFKQYEQDIYYLTPWKDSVSTDEPKHEMESFYHTLGQIHKQTKSEKQISSSMVEQMINQAKSDLSKQRQTLLGYIEKFEQKHFMSPFELRVCMQYRDLDQVFYYLDKWYDYYLEDISDDNRVYISLCHGNLRSSHMIYQHGHTFLINWEKNNFANPINDLARFYYNEFKYHDCSINYMTSAFPIYEKYNPLMQSERSLLAIYLLTPVPYIQLIERYYRNELALAQPFQVKKLEQSYRRLINGLNLQGYFYQMREQLKEKELESDD</sequence>
<dbReference type="SUPFAM" id="SSF56112">
    <property type="entry name" value="Protein kinase-like (PK-like)"/>
    <property type="match status" value="1"/>
</dbReference>
<organism evidence="1 2">
    <name type="scientific">Aquibacillus rhizosphaerae</name>
    <dbReference type="NCBI Taxonomy" id="3051431"/>
    <lineage>
        <taxon>Bacteria</taxon>
        <taxon>Bacillati</taxon>
        <taxon>Bacillota</taxon>
        <taxon>Bacilli</taxon>
        <taxon>Bacillales</taxon>
        <taxon>Bacillaceae</taxon>
        <taxon>Aquibacillus</taxon>
    </lineage>
</organism>
<evidence type="ECO:0008006" key="3">
    <source>
        <dbReference type="Google" id="ProtNLM"/>
    </source>
</evidence>
<dbReference type="PANTHER" id="PTHR39179">
    <property type="entry name" value="SPORE COAT PROTEIN I"/>
    <property type="match status" value="1"/>
</dbReference>
<proteinExistence type="predicted"/>
<protein>
    <recommendedName>
        <fullName evidence="3">Spore coat protein YsxE</fullName>
    </recommendedName>
</protein>
<name>A0ABT7L740_9BACI</name>
<keyword evidence="2" id="KW-1185">Reference proteome</keyword>
<accession>A0ABT7L740</accession>
<reference evidence="1 2" key="1">
    <citation type="submission" date="2023-06" db="EMBL/GenBank/DDBJ databases">
        <title>Aquibacillus rhizosphaerae LR5S19.</title>
        <authorList>
            <person name="Sun J.-Q."/>
        </authorList>
    </citation>
    <scope>NUCLEOTIDE SEQUENCE [LARGE SCALE GENOMIC DNA]</scope>
    <source>
        <strain evidence="1 2">LR5S19</strain>
    </source>
</reference>
<dbReference type="RefSeq" id="WP_285932975.1">
    <property type="nucleotide sequence ID" value="NZ_JASTZU010000042.1"/>
</dbReference>
<dbReference type="InterPro" id="IPR047175">
    <property type="entry name" value="CotS-like"/>
</dbReference>
<dbReference type="PANTHER" id="PTHR39179:SF3">
    <property type="entry name" value="COTS-RELATED PROTEIN"/>
    <property type="match status" value="1"/>
</dbReference>
<dbReference type="Gene3D" id="3.90.1200.10">
    <property type="match status" value="1"/>
</dbReference>
<evidence type="ECO:0000313" key="2">
    <source>
        <dbReference type="Proteomes" id="UP001235343"/>
    </source>
</evidence>
<dbReference type="Proteomes" id="UP001235343">
    <property type="component" value="Unassembled WGS sequence"/>
</dbReference>
<dbReference type="EMBL" id="JASTZU010000042">
    <property type="protein sequence ID" value="MDL4841688.1"/>
    <property type="molecule type" value="Genomic_DNA"/>
</dbReference>